<keyword evidence="4 9" id="KW-0812">Transmembrane</keyword>
<dbReference type="GO" id="GO:0033281">
    <property type="term" value="C:TAT protein transport complex"/>
    <property type="evidence" value="ECO:0007669"/>
    <property type="project" value="UniProtKB-UniRule"/>
</dbReference>
<dbReference type="NCBIfam" id="TIGR01411">
    <property type="entry name" value="tatAE"/>
    <property type="match status" value="1"/>
</dbReference>
<keyword evidence="8 9" id="KW-0472">Membrane</keyword>
<dbReference type="AlphaFoldDB" id="A0A7C2ZP34"/>
<organism evidence="10">
    <name type="scientific">Hydrogenobacter sp</name>
    <dbReference type="NCBI Taxonomy" id="2152829"/>
    <lineage>
        <taxon>Bacteria</taxon>
        <taxon>Pseudomonadati</taxon>
        <taxon>Aquificota</taxon>
        <taxon>Aquificia</taxon>
        <taxon>Aquificales</taxon>
        <taxon>Aquificaceae</taxon>
        <taxon>Hydrogenobacter</taxon>
    </lineage>
</organism>
<evidence type="ECO:0000256" key="5">
    <source>
        <dbReference type="ARBA" id="ARBA00022927"/>
    </source>
</evidence>
<dbReference type="EMBL" id="DSFP01000041">
    <property type="protein sequence ID" value="HEW46033.1"/>
    <property type="molecule type" value="Genomic_DNA"/>
</dbReference>
<comment type="caution">
    <text evidence="10">The sequence shown here is derived from an EMBL/GenBank/DDBJ whole genome shotgun (WGS) entry which is preliminary data.</text>
</comment>
<comment type="function">
    <text evidence="9">Part of the twin-arginine translocation (Tat) system that transports large folded proteins containing a characteristic twin-arginine motif in their signal peptide across membranes. TatA could form the protein-conducting channel of the Tat system.</text>
</comment>
<gene>
    <name evidence="9" type="primary">tatA</name>
    <name evidence="10" type="ORF">ENO47_05100</name>
</gene>
<comment type="similarity">
    <text evidence="9">Belongs to the TatA/E family.</text>
</comment>
<evidence type="ECO:0000256" key="8">
    <source>
        <dbReference type="ARBA" id="ARBA00023136"/>
    </source>
</evidence>
<dbReference type="PANTHER" id="PTHR42982">
    <property type="entry name" value="SEC-INDEPENDENT PROTEIN TRANSLOCASE PROTEIN TATA"/>
    <property type="match status" value="1"/>
</dbReference>
<protein>
    <recommendedName>
        <fullName evidence="9">Sec-independent protein translocase protein TatA</fullName>
    </recommendedName>
</protein>
<dbReference type="InterPro" id="IPR006312">
    <property type="entry name" value="TatA/E"/>
</dbReference>
<dbReference type="GO" id="GO:0043953">
    <property type="term" value="P:protein transport by the Tat complex"/>
    <property type="evidence" value="ECO:0007669"/>
    <property type="project" value="UniProtKB-UniRule"/>
</dbReference>
<keyword evidence="6 9" id="KW-1133">Transmembrane helix</keyword>
<proteinExistence type="inferred from homology"/>
<keyword evidence="5 9" id="KW-0653">Protein transport</keyword>
<dbReference type="HAMAP" id="MF_00236">
    <property type="entry name" value="TatA_E"/>
    <property type="match status" value="1"/>
</dbReference>
<accession>A0A7C2ZP34</accession>
<keyword evidence="3 9" id="KW-1003">Cell membrane</keyword>
<keyword evidence="2 9" id="KW-0813">Transport</keyword>
<evidence type="ECO:0000256" key="2">
    <source>
        <dbReference type="ARBA" id="ARBA00022448"/>
    </source>
</evidence>
<comment type="subunit">
    <text evidence="9">Forms a complex with TatC.</text>
</comment>
<name>A0A7C2ZP34_9AQUI</name>
<sequence length="65" mass="7204">MIPHFSFTEILLILFVVFVLFGAGKLPEVGRALGEGIRNFKKAISGEEEKVKEVKGQEVKEKQGS</sequence>
<dbReference type="PANTHER" id="PTHR42982:SF1">
    <property type="entry name" value="SEC-INDEPENDENT PROTEIN TRANSLOCASE PROTEIN TATA"/>
    <property type="match status" value="1"/>
</dbReference>
<dbReference type="InterPro" id="IPR003369">
    <property type="entry name" value="TatA/B/E"/>
</dbReference>
<evidence type="ECO:0000256" key="6">
    <source>
        <dbReference type="ARBA" id="ARBA00022989"/>
    </source>
</evidence>
<evidence type="ECO:0000256" key="9">
    <source>
        <dbReference type="HAMAP-Rule" id="MF_00236"/>
    </source>
</evidence>
<reference evidence="10" key="1">
    <citation type="journal article" date="2020" name="mSystems">
        <title>Genome- and Community-Level Interaction Insights into Carbon Utilization and Element Cycling Functions of Hydrothermarchaeota in Hydrothermal Sediment.</title>
        <authorList>
            <person name="Zhou Z."/>
            <person name="Liu Y."/>
            <person name="Xu W."/>
            <person name="Pan J."/>
            <person name="Luo Z.H."/>
            <person name="Li M."/>
        </authorList>
    </citation>
    <scope>NUCLEOTIDE SEQUENCE [LARGE SCALE GENOMIC DNA]</scope>
    <source>
        <strain evidence="10">SpSt-132</strain>
    </source>
</reference>
<dbReference type="GO" id="GO:0008320">
    <property type="term" value="F:protein transmembrane transporter activity"/>
    <property type="evidence" value="ECO:0007669"/>
    <property type="project" value="UniProtKB-UniRule"/>
</dbReference>
<dbReference type="Gene3D" id="1.20.5.3310">
    <property type="match status" value="1"/>
</dbReference>
<evidence type="ECO:0000256" key="3">
    <source>
        <dbReference type="ARBA" id="ARBA00022475"/>
    </source>
</evidence>
<comment type="subcellular location">
    <subcellularLocation>
        <location evidence="1 9">Cell membrane</location>
        <topology evidence="1 9">Single-pass membrane protein</topology>
    </subcellularLocation>
</comment>
<keyword evidence="7 9" id="KW-0811">Translocation</keyword>
<evidence type="ECO:0000313" key="10">
    <source>
        <dbReference type="EMBL" id="HEW46033.1"/>
    </source>
</evidence>
<evidence type="ECO:0000256" key="1">
    <source>
        <dbReference type="ARBA" id="ARBA00004162"/>
    </source>
</evidence>
<evidence type="ECO:0000256" key="4">
    <source>
        <dbReference type="ARBA" id="ARBA00022692"/>
    </source>
</evidence>
<dbReference type="Pfam" id="PF02416">
    <property type="entry name" value="TatA_B_E"/>
    <property type="match status" value="1"/>
</dbReference>
<evidence type="ECO:0000256" key="7">
    <source>
        <dbReference type="ARBA" id="ARBA00023010"/>
    </source>
</evidence>